<dbReference type="AlphaFoldDB" id="A0A507BUZ1"/>
<reference evidence="1 2" key="1">
    <citation type="journal article" date="2019" name="Sci. Rep.">
        <title>Comparative genomics of chytrid fungi reveal insights into the obligate biotrophic and pathogenic lifestyle of Synchytrium endobioticum.</title>
        <authorList>
            <person name="van de Vossenberg B.T.L.H."/>
            <person name="Warris S."/>
            <person name="Nguyen H.D.T."/>
            <person name="van Gent-Pelzer M.P.E."/>
            <person name="Joly D.L."/>
            <person name="van de Geest H.C."/>
            <person name="Bonants P.J.M."/>
            <person name="Smith D.S."/>
            <person name="Levesque C.A."/>
            <person name="van der Lee T.A.J."/>
        </authorList>
    </citation>
    <scope>NUCLEOTIDE SEQUENCE [LARGE SCALE GENOMIC DNA]</scope>
    <source>
        <strain evidence="1 2">JEL517</strain>
    </source>
</reference>
<accession>A0A507BUZ1</accession>
<dbReference type="RefSeq" id="XP_031022369.1">
    <property type="nucleotide sequence ID" value="XM_031171657.1"/>
</dbReference>
<dbReference type="Proteomes" id="UP000319731">
    <property type="component" value="Unassembled WGS sequence"/>
</dbReference>
<protein>
    <submittedName>
        <fullName evidence="1">Uncharacterized protein</fullName>
    </submittedName>
</protein>
<dbReference type="OrthoDB" id="2152016at2759"/>
<evidence type="ECO:0000313" key="1">
    <source>
        <dbReference type="EMBL" id="TPX30789.1"/>
    </source>
</evidence>
<sequence length="164" mass="18482">MKMAAALSNHFDLVYSVGTYAPFSTCGDTKRPDVIVRSGTTMIFVECDEHSHHDYNTTCEWAKLLNHMQSGLATEGITSVGFIRFNPDAWKVRGETVRTKWQTRMDVLVSHIQELLLGSNWSVSYLYYPTESENPIERIPSKVVQQWLTTLSAAKLNDITPPAA</sequence>
<evidence type="ECO:0000313" key="2">
    <source>
        <dbReference type="Proteomes" id="UP000319731"/>
    </source>
</evidence>
<gene>
    <name evidence="1" type="ORF">SmJEL517_g05731</name>
</gene>
<keyword evidence="2" id="KW-1185">Reference proteome</keyword>
<dbReference type="GeneID" id="42006954"/>
<proteinExistence type="predicted"/>
<dbReference type="EMBL" id="QEAO01000056">
    <property type="protein sequence ID" value="TPX30789.1"/>
    <property type="molecule type" value="Genomic_DNA"/>
</dbReference>
<name>A0A507BUZ1_9FUNG</name>
<comment type="caution">
    <text evidence="1">The sequence shown here is derived from an EMBL/GenBank/DDBJ whole genome shotgun (WGS) entry which is preliminary data.</text>
</comment>
<organism evidence="1 2">
    <name type="scientific">Synchytrium microbalum</name>
    <dbReference type="NCBI Taxonomy" id="1806994"/>
    <lineage>
        <taxon>Eukaryota</taxon>
        <taxon>Fungi</taxon>
        <taxon>Fungi incertae sedis</taxon>
        <taxon>Chytridiomycota</taxon>
        <taxon>Chytridiomycota incertae sedis</taxon>
        <taxon>Chytridiomycetes</taxon>
        <taxon>Synchytriales</taxon>
        <taxon>Synchytriaceae</taxon>
        <taxon>Synchytrium</taxon>
    </lineage>
</organism>